<reference evidence="1 2" key="1">
    <citation type="submission" date="2016-08" db="EMBL/GenBank/DDBJ databases">
        <title>Identification and validation of antigenic proteins from Pajaroellobacter abortibovis using de-novo genome sequence assembly and reverse vaccinology.</title>
        <authorList>
            <person name="Welly B.T."/>
            <person name="Miller M.R."/>
            <person name="Stott J.L."/>
            <person name="Blanchard M.T."/>
            <person name="Islas-Trejo A.D."/>
            <person name="O'Rourke S.M."/>
            <person name="Young A.E."/>
            <person name="Medrano J.F."/>
            <person name="Van Eenennaam A.L."/>
        </authorList>
    </citation>
    <scope>NUCLEOTIDE SEQUENCE [LARGE SCALE GENOMIC DNA]</scope>
    <source>
        <strain evidence="1 2">BTF92-0548A/99-0131</strain>
    </source>
</reference>
<gene>
    <name evidence="1" type="ORF">BCY86_00390</name>
</gene>
<dbReference type="AlphaFoldDB" id="A0A1L6MUW7"/>
<dbReference type="EMBL" id="CP016908">
    <property type="protein sequence ID" value="APR99302.1"/>
    <property type="molecule type" value="Genomic_DNA"/>
</dbReference>
<name>A0A1L6MUW7_9BACT</name>
<dbReference type="KEGG" id="pabo:BCY86_00390"/>
<keyword evidence="2" id="KW-1185">Reference proteome</keyword>
<dbReference type="Proteomes" id="UP000185544">
    <property type="component" value="Chromosome"/>
</dbReference>
<evidence type="ECO:0000313" key="1">
    <source>
        <dbReference type="EMBL" id="APR99302.1"/>
    </source>
</evidence>
<evidence type="ECO:0000313" key="2">
    <source>
        <dbReference type="Proteomes" id="UP000185544"/>
    </source>
</evidence>
<organism evidence="1 2">
    <name type="scientific">Pajaroellobacter abortibovis</name>
    <dbReference type="NCBI Taxonomy" id="1882918"/>
    <lineage>
        <taxon>Bacteria</taxon>
        <taxon>Pseudomonadati</taxon>
        <taxon>Myxococcota</taxon>
        <taxon>Polyangia</taxon>
        <taxon>Polyangiales</taxon>
        <taxon>Polyangiaceae</taxon>
    </lineage>
</organism>
<sequence length="323" mass="35635">MKIDIPYAHLVFASPRKLPSPGSLQGRVVVLDIAFSSEIGGGGFEKVTRPFIEGLGERLIGWIDHHDHCMHSTYAGNPRFVLAGKAQYGACPAMVTPQVIASVGTADTIVCHTDFDGLCSAAKWIRGGEEPYPGADRDAYAIDTRTGTPSAIGQRFDHALRVRTRDQALFGIVVRHLATGLEDSALWKPIDEACAEWDSIEKNTQKIAHQYKTSSLPMSNSTHIPPACRHFAFIDMTLMKERYDKTLLLLLGQEQAPIAMMLTRDTLVLSARYDSGIDFVRALGFSGGMPTLISIPRKQAAWAVVQLGMEPFEVQRFFEKYPL</sequence>
<accession>A0A1L6MUW7</accession>
<dbReference type="OrthoDB" id="5497255at2"/>
<protein>
    <submittedName>
        <fullName evidence="1">Uncharacterized protein</fullName>
    </submittedName>
</protein>
<proteinExistence type="predicted"/>
<dbReference type="STRING" id="1882918.BCY86_00390"/>